<evidence type="ECO:0000256" key="5">
    <source>
        <dbReference type="ARBA" id="ARBA00023136"/>
    </source>
</evidence>
<keyword evidence="3 7" id="KW-0812">Transmembrane</keyword>
<organism evidence="8 9">
    <name type="scientific">Pisolithus tinctorius Marx 270</name>
    <dbReference type="NCBI Taxonomy" id="870435"/>
    <lineage>
        <taxon>Eukaryota</taxon>
        <taxon>Fungi</taxon>
        <taxon>Dikarya</taxon>
        <taxon>Basidiomycota</taxon>
        <taxon>Agaricomycotina</taxon>
        <taxon>Agaricomycetes</taxon>
        <taxon>Agaricomycetidae</taxon>
        <taxon>Boletales</taxon>
        <taxon>Sclerodermatineae</taxon>
        <taxon>Pisolithaceae</taxon>
        <taxon>Pisolithus</taxon>
    </lineage>
</organism>
<dbReference type="FunCoup" id="A0A0C3NNH6">
    <property type="interactions" value="3"/>
</dbReference>
<dbReference type="OrthoDB" id="277931at2759"/>
<dbReference type="InterPro" id="IPR007941">
    <property type="entry name" value="DUF726"/>
</dbReference>
<dbReference type="Pfam" id="PF05277">
    <property type="entry name" value="DUF726"/>
    <property type="match status" value="1"/>
</dbReference>
<feature type="region of interest" description="Disordered" evidence="6">
    <location>
        <begin position="1"/>
        <end position="25"/>
    </location>
</feature>
<feature type="transmembrane region" description="Helical" evidence="7">
    <location>
        <begin position="383"/>
        <end position="416"/>
    </location>
</feature>
<keyword evidence="9" id="KW-1185">Reference proteome</keyword>
<dbReference type="HOGENOM" id="CLU_001695_0_1_1"/>
<feature type="compositionally biased region" description="Polar residues" evidence="6">
    <location>
        <begin position="1"/>
        <end position="12"/>
    </location>
</feature>
<evidence type="ECO:0000256" key="2">
    <source>
        <dbReference type="ARBA" id="ARBA00009824"/>
    </source>
</evidence>
<evidence type="ECO:0000256" key="4">
    <source>
        <dbReference type="ARBA" id="ARBA00022989"/>
    </source>
</evidence>
<dbReference type="PANTHER" id="PTHR17920:SF3">
    <property type="entry name" value="TRANSMEMBRANE AND COILED-COIL DOMAIN-CONTAINING PROTEIN 4"/>
    <property type="match status" value="1"/>
</dbReference>
<reference evidence="8 9" key="1">
    <citation type="submission" date="2014-04" db="EMBL/GenBank/DDBJ databases">
        <authorList>
            <consortium name="DOE Joint Genome Institute"/>
            <person name="Kuo A."/>
            <person name="Kohler A."/>
            <person name="Costa M.D."/>
            <person name="Nagy L.G."/>
            <person name="Floudas D."/>
            <person name="Copeland A."/>
            <person name="Barry K.W."/>
            <person name="Cichocki N."/>
            <person name="Veneault-Fourrey C."/>
            <person name="LaButti K."/>
            <person name="Lindquist E.A."/>
            <person name="Lipzen A."/>
            <person name="Lundell T."/>
            <person name="Morin E."/>
            <person name="Murat C."/>
            <person name="Sun H."/>
            <person name="Tunlid A."/>
            <person name="Henrissat B."/>
            <person name="Grigoriev I.V."/>
            <person name="Hibbett D.S."/>
            <person name="Martin F."/>
            <person name="Nordberg H.P."/>
            <person name="Cantor M.N."/>
            <person name="Hua S.X."/>
        </authorList>
    </citation>
    <scope>NUCLEOTIDE SEQUENCE [LARGE SCALE GENOMIC DNA]</scope>
    <source>
        <strain evidence="8 9">Marx 270</strain>
    </source>
</reference>
<sequence>MSTRVHSSQNHNWLDDDGDDEGWQDMPVVKEDDLACALDEEDQKKYHYVQPAKKNATGTTGNATGNLIDFDDTGVEWRSKAEQNENEYTRLRIEEEDDADEVNLRTRYLFDEDKAMTPLSQMQTTKNMLTEAQRIAYVGLCALTAKEMVKQLKRSNRKELKPAAQNMELWMMKILGRLYYHMELETAEQKMIDSLDLHGVQASDLVPSLMTTHTVANPEYDPAEAKRQADAQQLKQDVPDGGRQLTEPSKSPQPLQSPTPTRSAFQTTSRVLEGTAVASTSLPGVTTSLSAVDKDVTLDIRWTVLCDLFLISIADSVYDARSRVLLENVALKLGLGWIDVAKFERRVTEALEIQEDVEKMENQEIIDDASKTLRKRRYMMMGLATLGGGLVIGLSAGLLAPVIGAGLGAAFATIGVSGTTGFLAGAGGAAVITTGGVLTGSGIAARGMARRTRQVKTFEVLPLHNNKRVSCILTVPGFMNGKLDDVRLPFSVLDPIVGDVFSVLWEPEMIMETGSAIKILTTEILTQIGQTVLQHTVMTALMGALQWPIILTKLGYLIDNPWNNALDRARAAGSVLAQLLIQRHLGVRPITLIGFSLGARVIFYALLELAKSKAFGIVQDVFLLGGTLTASQSAWYEVRSVVSGRFVNAYARNDWVLNYLFRATSAGLSSVAGLRPVEDVPGVENVDVTDKISGHMSYRTFMPLILDQLGFPVSADFFDEPVEPEFKEERVVIRDEELDSQKKGWFSRKKKQPPPKASHVSRPPSAATIGTFTKTSPSSGPSEDDLPPRIDVTDAPECTSPPSRPSEDGLPPRINVADAPECEGATDATATGPERESIDSAPEIPIPASFDLGAIRRVIGESQHRPEDLHIPQPG</sequence>
<dbReference type="InterPro" id="IPR029058">
    <property type="entry name" value="AB_hydrolase_fold"/>
</dbReference>
<dbReference type="InParanoid" id="A0A0C3NNH6"/>
<evidence type="ECO:0008006" key="10">
    <source>
        <dbReference type="Google" id="ProtNLM"/>
    </source>
</evidence>
<feature type="transmembrane region" description="Helical" evidence="7">
    <location>
        <begin position="590"/>
        <end position="607"/>
    </location>
</feature>
<dbReference type="GO" id="GO:0016020">
    <property type="term" value="C:membrane"/>
    <property type="evidence" value="ECO:0007669"/>
    <property type="project" value="UniProtKB-SubCell"/>
</dbReference>
<evidence type="ECO:0000256" key="3">
    <source>
        <dbReference type="ARBA" id="ARBA00022692"/>
    </source>
</evidence>
<accession>A0A0C3NNH6</accession>
<comment type="subcellular location">
    <subcellularLocation>
        <location evidence="1">Membrane</location>
        <topology evidence="1">Multi-pass membrane protein</topology>
    </subcellularLocation>
</comment>
<feature type="compositionally biased region" description="Polar residues" evidence="6">
    <location>
        <begin position="246"/>
        <end position="267"/>
    </location>
</feature>
<proteinExistence type="inferred from homology"/>
<evidence type="ECO:0000256" key="7">
    <source>
        <dbReference type="SAM" id="Phobius"/>
    </source>
</evidence>
<feature type="region of interest" description="Disordered" evidence="6">
    <location>
        <begin position="743"/>
        <end position="847"/>
    </location>
</feature>
<dbReference type="SUPFAM" id="SSF53474">
    <property type="entry name" value="alpha/beta-Hydrolases"/>
    <property type="match status" value="1"/>
</dbReference>
<gene>
    <name evidence="8" type="ORF">M404DRAFT_161082</name>
</gene>
<feature type="region of interest" description="Disordered" evidence="6">
    <location>
        <begin position="222"/>
        <end position="267"/>
    </location>
</feature>
<protein>
    <recommendedName>
        <fullName evidence="10">DUF726-domain-containing protein</fullName>
    </recommendedName>
</protein>
<dbReference type="Proteomes" id="UP000054217">
    <property type="component" value="Unassembled WGS sequence"/>
</dbReference>
<feature type="compositionally biased region" description="Polar residues" evidence="6">
    <location>
        <begin position="768"/>
        <end position="781"/>
    </location>
</feature>
<dbReference type="AlphaFoldDB" id="A0A0C3NNH6"/>
<evidence type="ECO:0000313" key="8">
    <source>
        <dbReference type="EMBL" id="KIN97190.1"/>
    </source>
</evidence>
<reference evidence="9" key="2">
    <citation type="submission" date="2015-01" db="EMBL/GenBank/DDBJ databases">
        <title>Evolutionary Origins and Diversification of the Mycorrhizal Mutualists.</title>
        <authorList>
            <consortium name="DOE Joint Genome Institute"/>
            <consortium name="Mycorrhizal Genomics Consortium"/>
            <person name="Kohler A."/>
            <person name="Kuo A."/>
            <person name="Nagy L.G."/>
            <person name="Floudas D."/>
            <person name="Copeland A."/>
            <person name="Barry K.W."/>
            <person name="Cichocki N."/>
            <person name="Veneault-Fourrey C."/>
            <person name="LaButti K."/>
            <person name="Lindquist E.A."/>
            <person name="Lipzen A."/>
            <person name="Lundell T."/>
            <person name="Morin E."/>
            <person name="Murat C."/>
            <person name="Riley R."/>
            <person name="Ohm R."/>
            <person name="Sun H."/>
            <person name="Tunlid A."/>
            <person name="Henrissat B."/>
            <person name="Grigoriev I.V."/>
            <person name="Hibbett D.S."/>
            <person name="Martin F."/>
        </authorList>
    </citation>
    <scope>NUCLEOTIDE SEQUENCE [LARGE SCALE GENOMIC DNA]</scope>
    <source>
        <strain evidence="9">Marx 270</strain>
    </source>
</reference>
<keyword evidence="5 7" id="KW-0472">Membrane</keyword>
<dbReference type="PANTHER" id="PTHR17920">
    <property type="entry name" value="TRANSMEMBRANE AND COILED-COIL DOMAIN-CONTAINING PROTEIN 4 TMCO4"/>
    <property type="match status" value="1"/>
</dbReference>
<evidence type="ECO:0000256" key="6">
    <source>
        <dbReference type="SAM" id="MobiDB-lite"/>
    </source>
</evidence>
<evidence type="ECO:0000313" key="9">
    <source>
        <dbReference type="Proteomes" id="UP000054217"/>
    </source>
</evidence>
<keyword evidence="4 7" id="KW-1133">Transmembrane helix</keyword>
<name>A0A0C3NNH6_PISTI</name>
<feature type="transmembrane region" description="Helical" evidence="7">
    <location>
        <begin position="422"/>
        <end position="445"/>
    </location>
</feature>
<dbReference type="EMBL" id="KN832033">
    <property type="protein sequence ID" value="KIN97190.1"/>
    <property type="molecule type" value="Genomic_DNA"/>
</dbReference>
<comment type="similarity">
    <text evidence="2">Belongs to the TMCO4 family.</text>
</comment>
<evidence type="ECO:0000256" key="1">
    <source>
        <dbReference type="ARBA" id="ARBA00004141"/>
    </source>
</evidence>